<proteinExistence type="predicted"/>
<dbReference type="EMBL" id="JANLCJ010000005">
    <property type="protein sequence ID" value="MCS5735131.1"/>
    <property type="molecule type" value="Genomic_DNA"/>
</dbReference>
<dbReference type="RefSeq" id="WP_259540039.1">
    <property type="nucleotide sequence ID" value="NZ_JANLCJ010000005.1"/>
</dbReference>
<comment type="caution">
    <text evidence="1">The sequence shown here is derived from an EMBL/GenBank/DDBJ whole genome shotgun (WGS) entry which is preliminary data.</text>
</comment>
<protein>
    <submittedName>
        <fullName evidence="1">Uncharacterized protein</fullName>
    </submittedName>
</protein>
<keyword evidence="2" id="KW-1185">Reference proteome</keyword>
<sequence length="75" mass="8220">MKRVNIFYGGLPYSIGHRSVDDVQNEIDAGLDAGGRVWLTVNYGEGLAQRTRLLITPGVDIALIGIEEDDDDDDD</sequence>
<organism evidence="1 2">
    <name type="scientific">Herbiconiux daphne</name>
    <dbReference type="NCBI Taxonomy" id="2970914"/>
    <lineage>
        <taxon>Bacteria</taxon>
        <taxon>Bacillati</taxon>
        <taxon>Actinomycetota</taxon>
        <taxon>Actinomycetes</taxon>
        <taxon>Micrococcales</taxon>
        <taxon>Microbacteriaceae</taxon>
        <taxon>Herbiconiux</taxon>
    </lineage>
</organism>
<evidence type="ECO:0000313" key="2">
    <source>
        <dbReference type="Proteomes" id="UP001165586"/>
    </source>
</evidence>
<accession>A0ABT2H5D2</accession>
<name>A0ABT2H5D2_9MICO</name>
<reference evidence="1" key="1">
    <citation type="submission" date="2022-08" db="EMBL/GenBank/DDBJ databases">
        <authorList>
            <person name="Deng Y."/>
            <person name="Han X.-F."/>
            <person name="Zhang Y.-Q."/>
        </authorList>
    </citation>
    <scope>NUCLEOTIDE SEQUENCE</scope>
    <source>
        <strain evidence="1">CPCC 203386</strain>
    </source>
</reference>
<evidence type="ECO:0000313" key="1">
    <source>
        <dbReference type="EMBL" id="MCS5735131.1"/>
    </source>
</evidence>
<dbReference type="Proteomes" id="UP001165586">
    <property type="component" value="Unassembled WGS sequence"/>
</dbReference>
<gene>
    <name evidence="1" type="ORF">N1032_15400</name>
</gene>